<dbReference type="AlphaFoldDB" id="N8YQY9"/>
<reference evidence="2 3" key="1">
    <citation type="submission" date="2013-02" db="EMBL/GenBank/DDBJ databases">
        <title>The Genome Sequence of Acinetobacter bereziniae NIPH 3.</title>
        <authorList>
            <consortium name="The Broad Institute Genome Sequencing Platform"/>
            <consortium name="The Broad Institute Genome Sequencing Center for Infectious Disease"/>
            <person name="Cerqueira G."/>
            <person name="Feldgarden M."/>
            <person name="Courvalin P."/>
            <person name="Perichon B."/>
            <person name="Grillot-Courvalin C."/>
            <person name="Clermont D."/>
            <person name="Rocha E."/>
            <person name="Yoon E.-J."/>
            <person name="Nemec A."/>
            <person name="Walker B."/>
            <person name="Young S.K."/>
            <person name="Zeng Q."/>
            <person name="Gargeya S."/>
            <person name="Fitzgerald M."/>
            <person name="Haas B."/>
            <person name="Abouelleil A."/>
            <person name="Alvarado L."/>
            <person name="Arachchi H.M."/>
            <person name="Berlin A.M."/>
            <person name="Chapman S.B."/>
            <person name="Dewar J."/>
            <person name="Goldberg J."/>
            <person name="Griggs A."/>
            <person name="Gujja S."/>
            <person name="Hansen M."/>
            <person name="Howarth C."/>
            <person name="Imamovic A."/>
            <person name="Larimer J."/>
            <person name="McCowan C."/>
            <person name="Murphy C."/>
            <person name="Neiman D."/>
            <person name="Pearson M."/>
            <person name="Priest M."/>
            <person name="Roberts A."/>
            <person name="Saif S."/>
            <person name="Shea T."/>
            <person name="Sisk P."/>
            <person name="Sykes S."/>
            <person name="Wortman J."/>
            <person name="Nusbaum C."/>
            <person name="Birren B."/>
        </authorList>
    </citation>
    <scope>NUCLEOTIDE SEQUENCE [LARGE SCALE GENOMIC DNA]</scope>
    <source>
        <strain evidence="2 3">NIPH 3</strain>
    </source>
</reference>
<sequence length="89" mass="10826">MTPQEVASFAFAQEFIGWTAFVVGFIVSGFFKTLLNHIAHRFNRPRRIKYRSLNLKNHDFEYLYLFRGRYYEKAQYDFLIKEHKQALRK</sequence>
<dbReference type="EMBL" id="APPK01000008">
    <property type="protein sequence ID" value="ENV23754.1"/>
    <property type="molecule type" value="Genomic_DNA"/>
</dbReference>
<dbReference type="Proteomes" id="UP000013270">
    <property type="component" value="Unassembled WGS sequence"/>
</dbReference>
<dbReference type="PATRIC" id="fig|1217651.3.peg.212"/>
<proteinExistence type="predicted"/>
<dbReference type="RefSeq" id="WP_004827300.1">
    <property type="nucleotide sequence ID" value="NZ_KB849464.1"/>
</dbReference>
<comment type="caution">
    <text evidence="2">The sequence shown here is derived from an EMBL/GenBank/DDBJ whole genome shotgun (WGS) entry which is preliminary data.</text>
</comment>
<feature type="transmembrane region" description="Helical" evidence="1">
    <location>
        <begin position="15"/>
        <end position="39"/>
    </location>
</feature>
<protein>
    <submittedName>
        <fullName evidence="2">Uncharacterized protein</fullName>
    </submittedName>
</protein>
<keyword evidence="1" id="KW-0472">Membrane</keyword>
<gene>
    <name evidence="2" type="ORF">F963_00225</name>
</gene>
<dbReference type="HOGENOM" id="CLU_2447899_0_0_6"/>
<keyword evidence="1" id="KW-0812">Transmembrane</keyword>
<organism evidence="2 3">
    <name type="scientific">Acinetobacter bereziniae NIPH 3</name>
    <dbReference type="NCBI Taxonomy" id="1217651"/>
    <lineage>
        <taxon>Bacteria</taxon>
        <taxon>Pseudomonadati</taxon>
        <taxon>Pseudomonadota</taxon>
        <taxon>Gammaproteobacteria</taxon>
        <taxon>Moraxellales</taxon>
        <taxon>Moraxellaceae</taxon>
        <taxon>Acinetobacter</taxon>
    </lineage>
</organism>
<evidence type="ECO:0000313" key="2">
    <source>
        <dbReference type="EMBL" id="ENV23754.1"/>
    </source>
</evidence>
<evidence type="ECO:0000256" key="1">
    <source>
        <dbReference type="SAM" id="Phobius"/>
    </source>
</evidence>
<evidence type="ECO:0000313" key="3">
    <source>
        <dbReference type="Proteomes" id="UP000013270"/>
    </source>
</evidence>
<name>N8YQY9_ACIBZ</name>
<keyword evidence="1" id="KW-1133">Transmembrane helix</keyword>
<accession>N8YQY9</accession>